<name>A0A2P8FP93_9BACT</name>
<evidence type="ECO:0000313" key="3">
    <source>
        <dbReference type="Proteomes" id="UP000241964"/>
    </source>
</evidence>
<keyword evidence="1" id="KW-0732">Signal</keyword>
<dbReference type="AlphaFoldDB" id="A0A2P8FP93"/>
<evidence type="ECO:0000313" key="2">
    <source>
        <dbReference type="EMBL" id="PSL23548.1"/>
    </source>
</evidence>
<dbReference type="OrthoDB" id="6395228at2"/>
<feature type="chain" id="PRO_5015191183" evidence="1">
    <location>
        <begin position="28"/>
        <end position="472"/>
    </location>
</feature>
<organism evidence="2 3">
    <name type="scientific">Dyadobacter jiangsuensis</name>
    <dbReference type="NCBI Taxonomy" id="1591085"/>
    <lineage>
        <taxon>Bacteria</taxon>
        <taxon>Pseudomonadati</taxon>
        <taxon>Bacteroidota</taxon>
        <taxon>Cytophagia</taxon>
        <taxon>Cytophagales</taxon>
        <taxon>Spirosomataceae</taxon>
        <taxon>Dyadobacter</taxon>
    </lineage>
</organism>
<proteinExistence type="predicted"/>
<protein>
    <submittedName>
        <fullName evidence="2">Uncharacterized protein DUF4932</fullName>
    </submittedName>
</protein>
<accession>A0A2P8FP93</accession>
<dbReference type="EMBL" id="PYAS01000016">
    <property type="protein sequence ID" value="PSL23548.1"/>
    <property type="molecule type" value="Genomic_DNA"/>
</dbReference>
<evidence type="ECO:0000256" key="1">
    <source>
        <dbReference type="SAM" id="SignalP"/>
    </source>
</evidence>
<keyword evidence="3" id="KW-1185">Reference proteome</keyword>
<feature type="signal peptide" evidence="1">
    <location>
        <begin position="1"/>
        <end position="27"/>
    </location>
</feature>
<sequence>MKTSAKLVAKCSLSTLLCLYAHTYAQAQHVRVVHTGSTSMDVRDGSGFRKGGWGIDPSVRPDVYETYIEGESKKVSFITDRDSITFDVMPGKTYPFAFVLNGKDSAFTEIRGIKLMPRAQFSKAYQQANRGKTLVEIPQMYELLNVVFALTDKGRTSNGLIPRNTDYYSQVMEWFTPYRDQPAVKKINTELAVDGVYHALKMDAYAFELNADGTIVQSPVFDRIGRSNSNSLRTYIADLQQFAKSSRFQEFYKAHQPFYNQLIKAYRDSIGVAEMQRWLGKNFPSTRYDAFKIILSPLVGNNQSASFFESNGFREAQAHVNFPFHTPENTTGWSPEALHVKDGNIVFTELNHAFIGPEGEKPAYRARIQKAFSDLTIWNDPSKPARGYNTPQASFDEYMNWALVNLRYIDYAPAVEQAKLIANVEEMMVNARGFRRFADFNQFLVKTYKARKKGQTVADLYPVIVGWFEGNS</sequence>
<gene>
    <name evidence="2" type="ORF">CLV60_116104</name>
</gene>
<dbReference type="Proteomes" id="UP000241964">
    <property type="component" value="Unassembled WGS sequence"/>
</dbReference>
<dbReference type="RefSeq" id="WP_146151604.1">
    <property type="nucleotide sequence ID" value="NZ_PYAS01000016.1"/>
</dbReference>
<comment type="caution">
    <text evidence="2">The sequence shown here is derived from an EMBL/GenBank/DDBJ whole genome shotgun (WGS) entry which is preliminary data.</text>
</comment>
<reference evidence="2 3" key="1">
    <citation type="submission" date="2018-03" db="EMBL/GenBank/DDBJ databases">
        <title>Genomic Encyclopedia of Archaeal and Bacterial Type Strains, Phase II (KMG-II): from individual species to whole genera.</title>
        <authorList>
            <person name="Goeker M."/>
        </authorList>
    </citation>
    <scope>NUCLEOTIDE SEQUENCE [LARGE SCALE GENOMIC DNA]</scope>
    <source>
        <strain evidence="2 3">DSM 29057</strain>
    </source>
</reference>